<dbReference type="NCBIfam" id="TIGR04183">
    <property type="entry name" value="Por_Secre_tail"/>
    <property type="match status" value="1"/>
</dbReference>
<dbReference type="Proteomes" id="UP001200642">
    <property type="component" value="Unassembled WGS sequence"/>
</dbReference>
<keyword evidence="1" id="KW-0732">Signal</keyword>
<evidence type="ECO:0000313" key="3">
    <source>
        <dbReference type="EMBL" id="MCG2460669.1"/>
    </source>
</evidence>
<dbReference type="EMBL" id="JAIRBC010000009">
    <property type="protein sequence ID" value="MCG2460669.1"/>
    <property type="molecule type" value="Genomic_DNA"/>
</dbReference>
<protein>
    <submittedName>
        <fullName evidence="3">T9SS type A sorting domain-containing protein</fullName>
    </submittedName>
</protein>
<sequence>MKHLYLITFLAVSSFCFGQDAKKGGDIEGFSLYPNPVTYGKIYITTAYDGPKRIMIFDVFGEKVLETNVRGSEVNLSNLDAGIYVLRVLEKDKMTTRKLIIK</sequence>
<accession>A0AAE3EUT6</accession>
<keyword evidence="4" id="KW-1185">Reference proteome</keyword>
<gene>
    <name evidence="3" type="ORF">K8352_07915</name>
</gene>
<proteinExistence type="predicted"/>
<evidence type="ECO:0000259" key="2">
    <source>
        <dbReference type="Pfam" id="PF18962"/>
    </source>
</evidence>
<dbReference type="RefSeq" id="WP_317901812.1">
    <property type="nucleotide sequence ID" value="NZ_JAIRBC010000009.1"/>
</dbReference>
<dbReference type="AlphaFoldDB" id="A0AAE3EUT6"/>
<evidence type="ECO:0000313" key="4">
    <source>
        <dbReference type="Proteomes" id="UP001200642"/>
    </source>
</evidence>
<dbReference type="InterPro" id="IPR026444">
    <property type="entry name" value="Secre_tail"/>
</dbReference>
<name>A0AAE3EUT6_9FLAO</name>
<comment type="caution">
    <text evidence="3">The sequence shown here is derived from an EMBL/GenBank/DDBJ whole genome shotgun (WGS) entry which is preliminary data.</text>
</comment>
<dbReference type="Pfam" id="PF18962">
    <property type="entry name" value="Por_Secre_tail"/>
    <property type="match status" value="1"/>
</dbReference>
<evidence type="ECO:0000256" key="1">
    <source>
        <dbReference type="ARBA" id="ARBA00022729"/>
    </source>
</evidence>
<feature type="domain" description="Secretion system C-terminal sorting" evidence="2">
    <location>
        <begin position="32"/>
        <end position="101"/>
    </location>
</feature>
<reference evidence="3" key="1">
    <citation type="submission" date="2023-02" db="EMBL/GenBank/DDBJ databases">
        <title>Genome of Flavobacteriaceae gen. nov. sp. strain F89.</title>
        <authorList>
            <person name="Wang Y."/>
        </authorList>
    </citation>
    <scope>NUCLEOTIDE SEQUENCE</scope>
    <source>
        <strain evidence="3">F89</strain>
    </source>
</reference>
<organism evidence="3 4">
    <name type="scientific">Cerina litoralis</name>
    <dbReference type="NCBI Taxonomy" id="2874477"/>
    <lineage>
        <taxon>Bacteria</taxon>
        <taxon>Pseudomonadati</taxon>
        <taxon>Bacteroidota</taxon>
        <taxon>Flavobacteriia</taxon>
        <taxon>Flavobacteriales</taxon>
        <taxon>Flavobacteriaceae</taxon>
        <taxon>Cerina</taxon>
    </lineage>
</organism>